<evidence type="ECO:0000313" key="1">
    <source>
        <dbReference type="EMBL" id="KIM20550.1"/>
    </source>
</evidence>
<dbReference type="EMBL" id="KN824423">
    <property type="protein sequence ID" value="KIM20550.1"/>
    <property type="molecule type" value="Genomic_DNA"/>
</dbReference>
<keyword evidence="2" id="KW-1185">Reference proteome</keyword>
<proteinExistence type="predicted"/>
<evidence type="ECO:0008006" key="3">
    <source>
        <dbReference type="Google" id="ProtNLM"/>
    </source>
</evidence>
<dbReference type="OrthoDB" id="10667866at2759"/>
<dbReference type="Proteomes" id="UP000054097">
    <property type="component" value="Unassembled WGS sequence"/>
</dbReference>
<sequence>MAEPATVFPLEIYYHLVSQIYLEKATLSTLSLVSSQLRDLAQQQLFKTVVFHYPSALSHPTAPRSFLVVNLGPYKAKVHSICSSTHLCKYIQELQITFCNLKPWALPHSKGSDKVFCKEMEEVARTLPRMIALRRLSYRAPLLFGAMHQAILCHPSLKTLLITPLTSCEKPCREASEQHDRGHALQELEILEWSPYHHIQGLSSPVIGARQCALTSNILVTHSSSLHLLRVPVLLLFDAISAVSSFPRFPHLRGLSIMPSGHSPNMNRIRPVIADKIEQFLLHVHETIVFLDWSPEVSLKILERLPQSCFPNLDTLEGEEIECLLSNHPLRRLCLAIPNDDNDLNFGSLQALYDCKSTSPNLEVLLLEPAMHTLAYTPAISEFASLKTFIYRVPLPPSSGVNFEELQVEPFSISNPTLSVISKFLSRFVPNMPFLHTVSVELWGTDSIESIIVSDVISTVSRIQSNSLRSFIYKVALEESEDEIYQMVFELRRQCSGDREWVALRDKTLEEVYFPCPTHKEQCYMNRPQPVYQSWMTL</sequence>
<reference evidence="2" key="2">
    <citation type="submission" date="2015-01" db="EMBL/GenBank/DDBJ databases">
        <title>Evolutionary Origins and Diversification of the Mycorrhizal Mutualists.</title>
        <authorList>
            <consortium name="DOE Joint Genome Institute"/>
            <consortium name="Mycorrhizal Genomics Consortium"/>
            <person name="Kohler A."/>
            <person name="Kuo A."/>
            <person name="Nagy L.G."/>
            <person name="Floudas D."/>
            <person name="Copeland A."/>
            <person name="Barry K.W."/>
            <person name="Cichocki N."/>
            <person name="Veneault-Fourrey C."/>
            <person name="LaButti K."/>
            <person name="Lindquist E.A."/>
            <person name="Lipzen A."/>
            <person name="Lundell T."/>
            <person name="Morin E."/>
            <person name="Murat C."/>
            <person name="Riley R."/>
            <person name="Ohm R."/>
            <person name="Sun H."/>
            <person name="Tunlid A."/>
            <person name="Henrissat B."/>
            <person name="Grigoriev I.V."/>
            <person name="Hibbett D.S."/>
            <person name="Martin F."/>
        </authorList>
    </citation>
    <scope>NUCLEOTIDE SEQUENCE [LARGE SCALE GENOMIC DNA]</scope>
    <source>
        <strain evidence="2">MAFF 305830</strain>
    </source>
</reference>
<dbReference type="HOGENOM" id="CLU_506380_0_0_1"/>
<gene>
    <name evidence="1" type="ORF">M408DRAFT_30268</name>
</gene>
<reference evidence="1 2" key="1">
    <citation type="submission" date="2014-04" db="EMBL/GenBank/DDBJ databases">
        <authorList>
            <consortium name="DOE Joint Genome Institute"/>
            <person name="Kuo A."/>
            <person name="Zuccaro A."/>
            <person name="Kohler A."/>
            <person name="Nagy L.G."/>
            <person name="Floudas D."/>
            <person name="Copeland A."/>
            <person name="Barry K.W."/>
            <person name="Cichocki N."/>
            <person name="Veneault-Fourrey C."/>
            <person name="LaButti K."/>
            <person name="Lindquist E.A."/>
            <person name="Lipzen A."/>
            <person name="Lundell T."/>
            <person name="Morin E."/>
            <person name="Murat C."/>
            <person name="Sun H."/>
            <person name="Tunlid A."/>
            <person name="Henrissat B."/>
            <person name="Grigoriev I.V."/>
            <person name="Hibbett D.S."/>
            <person name="Martin F."/>
            <person name="Nordberg H.P."/>
            <person name="Cantor M.N."/>
            <person name="Hua S.X."/>
        </authorList>
    </citation>
    <scope>NUCLEOTIDE SEQUENCE [LARGE SCALE GENOMIC DNA]</scope>
    <source>
        <strain evidence="1 2">MAFF 305830</strain>
    </source>
</reference>
<accession>A0A0C3A7C4</accession>
<evidence type="ECO:0000313" key="2">
    <source>
        <dbReference type="Proteomes" id="UP000054097"/>
    </source>
</evidence>
<protein>
    <recommendedName>
        <fullName evidence="3">F-box domain-containing protein</fullName>
    </recommendedName>
</protein>
<organism evidence="1 2">
    <name type="scientific">Serendipita vermifera MAFF 305830</name>
    <dbReference type="NCBI Taxonomy" id="933852"/>
    <lineage>
        <taxon>Eukaryota</taxon>
        <taxon>Fungi</taxon>
        <taxon>Dikarya</taxon>
        <taxon>Basidiomycota</taxon>
        <taxon>Agaricomycotina</taxon>
        <taxon>Agaricomycetes</taxon>
        <taxon>Sebacinales</taxon>
        <taxon>Serendipitaceae</taxon>
        <taxon>Serendipita</taxon>
    </lineage>
</organism>
<dbReference type="AlphaFoldDB" id="A0A0C3A7C4"/>
<name>A0A0C3A7C4_SERVB</name>